<comment type="caution">
    <text evidence="1">The sequence shown here is derived from an EMBL/GenBank/DDBJ whole genome shotgun (WGS) entry which is preliminary data.</text>
</comment>
<accession>A0A1B9BZ42</accession>
<dbReference type="EMBL" id="MASQ01000083">
    <property type="protein sequence ID" value="OCB02940.1"/>
    <property type="molecule type" value="Genomic_DNA"/>
</dbReference>
<dbReference type="AlphaFoldDB" id="A0A1B9BZ42"/>
<gene>
    <name evidence="1" type="ORF">BBC27_10410</name>
</gene>
<evidence type="ECO:0000313" key="2">
    <source>
        <dbReference type="Proteomes" id="UP000093129"/>
    </source>
</evidence>
<name>A0A1B9BZ42_9PROT</name>
<dbReference type="Proteomes" id="UP000093129">
    <property type="component" value="Unassembled WGS sequence"/>
</dbReference>
<evidence type="ECO:0000313" key="1">
    <source>
        <dbReference type="EMBL" id="OCB02940.1"/>
    </source>
</evidence>
<proteinExistence type="predicted"/>
<organism evidence="1 2">
    <name type="scientific">Acidithiobacillus ferrivorans</name>
    <dbReference type="NCBI Taxonomy" id="160808"/>
    <lineage>
        <taxon>Bacteria</taxon>
        <taxon>Pseudomonadati</taxon>
        <taxon>Pseudomonadota</taxon>
        <taxon>Acidithiobacillia</taxon>
        <taxon>Acidithiobacillales</taxon>
        <taxon>Acidithiobacillaceae</taxon>
        <taxon>Acidithiobacillus</taxon>
    </lineage>
</organism>
<reference evidence="1 2" key="1">
    <citation type="submission" date="2016-07" db="EMBL/GenBank/DDBJ databases">
        <title>Draft genome of a psychrotolerant acidophile Acidithiobacillus ferrivorans strain YL15.</title>
        <authorList>
            <person name="Peng T."/>
            <person name="Ma L."/>
            <person name="Nan M."/>
            <person name="An N."/>
            <person name="Wang M."/>
            <person name="Qiu G."/>
            <person name="Zeng W."/>
        </authorList>
    </citation>
    <scope>NUCLEOTIDE SEQUENCE [LARGE SCALE GENOMIC DNA]</scope>
    <source>
        <strain evidence="1 2">YL15</strain>
    </source>
</reference>
<protein>
    <submittedName>
        <fullName evidence="1">Uncharacterized protein</fullName>
    </submittedName>
</protein>
<sequence length="95" mass="10993">MEQEEKLLLTSEEAAAMVRKSAMAFRDSMCRGKAPWSRWLSARRVSLRRRYYCRRADVELVAQFGDAVVGLEQGESGHGRVLELGKYTRRQSKRK</sequence>